<dbReference type="EMBL" id="HBHX01012249">
    <property type="protein sequence ID" value="CAE0106160.1"/>
    <property type="molecule type" value="Transcribed_RNA"/>
</dbReference>
<gene>
    <name evidence="1" type="ORF">HERI1096_LOCUS6819</name>
</gene>
<proteinExistence type="predicted"/>
<sequence length="148" mass="16429">MLVPNLNIVKNKLVQPALQLLDSTNLHCQQMLHVVQWLGHSAPAVRQLIERVSMMHVSIFNDREVNTAGHLLQPKLTHLVQQCDTLQIVVQPPVCCTCTVANQIVHILMPLTHVLKTHGSKAAAVNLQPQPVDCGLLQLSQWSDGTLY</sequence>
<evidence type="ECO:0000313" key="1">
    <source>
        <dbReference type="EMBL" id="CAE0106160.1"/>
    </source>
</evidence>
<reference evidence="1" key="1">
    <citation type="submission" date="2021-01" db="EMBL/GenBank/DDBJ databases">
        <authorList>
            <person name="Corre E."/>
            <person name="Pelletier E."/>
            <person name="Niang G."/>
            <person name="Scheremetjew M."/>
            <person name="Finn R."/>
            <person name="Kale V."/>
            <person name="Holt S."/>
            <person name="Cochrane G."/>
            <person name="Meng A."/>
            <person name="Brown T."/>
            <person name="Cohen L."/>
        </authorList>
    </citation>
    <scope>NUCLEOTIDE SEQUENCE</scope>
    <source>
        <strain evidence="1">CCMP281</strain>
    </source>
</reference>
<protein>
    <submittedName>
        <fullName evidence="1">Uncharacterized protein</fullName>
    </submittedName>
</protein>
<name>A0A7S3AIU9_9EUKA</name>
<dbReference type="AlphaFoldDB" id="A0A7S3AIU9"/>
<organism evidence="1">
    <name type="scientific">Haptolina ericina</name>
    <dbReference type="NCBI Taxonomy" id="156174"/>
    <lineage>
        <taxon>Eukaryota</taxon>
        <taxon>Haptista</taxon>
        <taxon>Haptophyta</taxon>
        <taxon>Prymnesiophyceae</taxon>
        <taxon>Prymnesiales</taxon>
        <taxon>Prymnesiaceae</taxon>
        <taxon>Haptolina</taxon>
    </lineage>
</organism>
<accession>A0A7S3AIU9</accession>